<dbReference type="Gene3D" id="3.40.50.150">
    <property type="entry name" value="Vaccinia Virus protein VP39"/>
    <property type="match status" value="1"/>
</dbReference>
<dbReference type="Pfam" id="PF13489">
    <property type="entry name" value="Methyltransf_23"/>
    <property type="match status" value="1"/>
</dbReference>
<dbReference type="PANTHER" id="PTHR43591">
    <property type="entry name" value="METHYLTRANSFERASE"/>
    <property type="match status" value="1"/>
</dbReference>
<sequence>MNRSRPRSREDQHIYYAEAALSGQGQHLANQAQHLVDSIPAEHGMAPPPPPFPGTGFNAELFANSSEFAVDNTIHLDWENIDRKSTGTSVIDISSVYDDSGRSFHGYKSGKYFFPNDPTEQDRLDLQHAGLLLLLNGKLGNAPVKDPKFVLDLATGTGIWAMEYAQQHPDAQVIGTDLSDIQPKFQLPNCSFMVDDAEDEWLFGSSDEPIKFDYIHLRFVFSCFDEPRKVVSQAFKNLQPGGWMEYLESSMEFHSIDNNIEGTALKQWAELSYQGLAKKGRDARVAKNYAQWMRDEGFVDVHEEILICPGNHWPEDRRLKRCGRYMLANCYQGFRGNAWKLFKECGLASDEIETLVSDAKNDAANRKYRWFWPVYVVYGRRPFEWEVTTSSTGSQTETMMSNIHYS</sequence>
<dbReference type="GO" id="GO:0008168">
    <property type="term" value="F:methyltransferase activity"/>
    <property type="evidence" value="ECO:0007669"/>
    <property type="project" value="TreeGrafter"/>
</dbReference>
<reference evidence="2" key="1">
    <citation type="submission" date="2021-03" db="EMBL/GenBank/DDBJ databases">
        <title>Revisited historic fungal species revealed as producer of novel bioactive compounds through whole genome sequencing and comparative genomics.</title>
        <authorList>
            <person name="Vignolle G.A."/>
            <person name="Hochenegger N."/>
            <person name="Mach R.L."/>
            <person name="Mach-Aigner A.R."/>
            <person name="Javad Rahimi M."/>
            <person name="Salim K.A."/>
            <person name="Chan C.M."/>
            <person name="Lim L.B.L."/>
            <person name="Cai F."/>
            <person name="Druzhinina I.S."/>
            <person name="U'Ren J.M."/>
            <person name="Derntl C."/>
        </authorList>
    </citation>
    <scope>NUCLEOTIDE SEQUENCE</scope>
    <source>
        <strain evidence="2">TUCIM 5799</strain>
    </source>
</reference>
<protein>
    <recommendedName>
        <fullName evidence="4">S-adenosyl-L-methionine-dependent methyltransferase</fullName>
    </recommendedName>
</protein>
<dbReference type="PANTHER" id="PTHR43591:SF102">
    <property type="entry name" value="S-ADENOSYL-L-METHIONINE-DEPENDENT METHYLTRANSFERASE"/>
    <property type="match status" value="1"/>
</dbReference>
<evidence type="ECO:0008006" key="4">
    <source>
        <dbReference type="Google" id="ProtNLM"/>
    </source>
</evidence>
<gene>
    <name evidence="2" type="ORF">JX265_013246</name>
</gene>
<dbReference type="Proteomes" id="UP000829685">
    <property type="component" value="Unassembled WGS sequence"/>
</dbReference>
<proteinExistence type="inferred from homology"/>
<evidence type="ECO:0000256" key="1">
    <source>
        <dbReference type="ARBA" id="ARBA00038158"/>
    </source>
</evidence>
<comment type="caution">
    <text evidence="2">The sequence shown here is derived from an EMBL/GenBank/DDBJ whole genome shotgun (WGS) entry which is preliminary data.</text>
</comment>
<name>A0A9Q0AIZ7_9PEZI</name>
<dbReference type="InterPro" id="IPR029063">
    <property type="entry name" value="SAM-dependent_MTases_sf"/>
</dbReference>
<dbReference type="CDD" id="cd02440">
    <property type="entry name" value="AdoMet_MTases"/>
    <property type="match status" value="1"/>
</dbReference>
<keyword evidence="3" id="KW-1185">Reference proteome</keyword>
<evidence type="ECO:0000313" key="2">
    <source>
        <dbReference type="EMBL" id="KAI1851499.1"/>
    </source>
</evidence>
<dbReference type="EMBL" id="JAFIMR010000065">
    <property type="protein sequence ID" value="KAI1851499.1"/>
    <property type="molecule type" value="Genomic_DNA"/>
</dbReference>
<organism evidence="2 3">
    <name type="scientific">Neoarthrinium moseri</name>
    <dbReference type="NCBI Taxonomy" id="1658444"/>
    <lineage>
        <taxon>Eukaryota</taxon>
        <taxon>Fungi</taxon>
        <taxon>Dikarya</taxon>
        <taxon>Ascomycota</taxon>
        <taxon>Pezizomycotina</taxon>
        <taxon>Sordariomycetes</taxon>
        <taxon>Xylariomycetidae</taxon>
        <taxon>Amphisphaeriales</taxon>
        <taxon>Apiosporaceae</taxon>
        <taxon>Neoarthrinium</taxon>
    </lineage>
</organism>
<accession>A0A9Q0AIZ7</accession>
<evidence type="ECO:0000313" key="3">
    <source>
        <dbReference type="Proteomes" id="UP000829685"/>
    </source>
</evidence>
<dbReference type="AlphaFoldDB" id="A0A9Q0AIZ7"/>
<comment type="similarity">
    <text evidence="1">Belongs to the methyltransferase superfamily. LaeA methyltransferase family.</text>
</comment>
<dbReference type="SUPFAM" id="SSF53335">
    <property type="entry name" value="S-adenosyl-L-methionine-dependent methyltransferases"/>
    <property type="match status" value="1"/>
</dbReference>